<evidence type="ECO:0000256" key="1">
    <source>
        <dbReference type="ARBA" id="ARBA00000382"/>
    </source>
</evidence>
<keyword evidence="4 7" id="KW-0378">Hydrolase</keyword>
<evidence type="ECO:0000256" key="7">
    <source>
        <dbReference type="RuleBase" id="RU004336"/>
    </source>
</evidence>
<dbReference type="PANTHER" id="PTHR32227">
    <property type="entry name" value="GLUCAN ENDO-1,3-BETA-GLUCOSIDASE BG1-RELATED-RELATED"/>
    <property type="match status" value="1"/>
</dbReference>
<organism evidence="8 9">
    <name type="scientific">Brassica carinata</name>
    <name type="common">Ethiopian mustard</name>
    <name type="synonym">Abyssinian cabbage</name>
    <dbReference type="NCBI Taxonomy" id="52824"/>
    <lineage>
        <taxon>Eukaryota</taxon>
        <taxon>Viridiplantae</taxon>
        <taxon>Streptophyta</taxon>
        <taxon>Embryophyta</taxon>
        <taxon>Tracheophyta</taxon>
        <taxon>Spermatophyta</taxon>
        <taxon>Magnoliopsida</taxon>
        <taxon>eudicotyledons</taxon>
        <taxon>Gunneridae</taxon>
        <taxon>Pentapetalae</taxon>
        <taxon>rosids</taxon>
        <taxon>malvids</taxon>
        <taxon>Brassicales</taxon>
        <taxon>Brassicaceae</taxon>
        <taxon>Brassiceae</taxon>
        <taxon>Brassica</taxon>
    </lineage>
</organism>
<dbReference type="Proteomes" id="UP000886595">
    <property type="component" value="Unassembled WGS sequence"/>
</dbReference>
<name>A0A8X8B8R9_BRACI</name>
<dbReference type="Gene3D" id="3.20.20.80">
    <property type="entry name" value="Glycosidases"/>
    <property type="match status" value="1"/>
</dbReference>
<comment type="catalytic activity">
    <reaction evidence="1">
        <text>Hydrolysis of (1-&gt;3)-beta-D-glucosidic linkages in (1-&gt;3)-beta-D-glucans.</text>
        <dbReference type="EC" id="3.2.1.39"/>
    </reaction>
</comment>
<gene>
    <name evidence="8" type="ORF">Bca52824_008326</name>
</gene>
<dbReference type="InterPro" id="IPR000490">
    <property type="entry name" value="Glyco_hydro_17"/>
</dbReference>
<dbReference type="GO" id="GO:0005975">
    <property type="term" value="P:carbohydrate metabolic process"/>
    <property type="evidence" value="ECO:0007669"/>
    <property type="project" value="InterPro"/>
</dbReference>
<evidence type="ECO:0000256" key="4">
    <source>
        <dbReference type="ARBA" id="ARBA00022801"/>
    </source>
</evidence>
<dbReference type="SUPFAM" id="SSF51445">
    <property type="entry name" value="(Trans)glycosidases"/>
    <property type="match status" value="1"/>
</dbReference>
<comment type="similarity">
    <text evidence="2 6">Belongs to the glycosyl hydrolase 17 family.</text>
</comment>
<evidence type="ECO:0000256" key="6">
    <source>
        <dbReference type="RuleBase" id="RU004335"/>
    </source>
</evidence>
<evidence type="ECO:0000256" key="5">
    <source>
        <dbReference type="ARBA" id="ARBA00023295"/>
    </source>
</evidence>
<dbReference type="Pfam" id="PF00332">
    <property type="entry name" value="Glyco_hydro_17"/>
    <property type="match status" value="1"/>
</dbReference>
<sequence>MRATVVNDGSNSYRDLFLALLDTVYAALEKSRAGLVKIVVSETGWPTAGGTAASVDNVRTYVNNLIRIVKTGSPRRPERAIEIIYCSIMMSK</sequence>
<reference evidence="8 9" key="1">
    <citation type="submission" date="2020-02" db="EMBL/GenBank/DDBJ databases">
        <authorList>
            <person name="Ma Q."/>
            <person name="Huang Y."/>
            <person name="Song X."/>
            <person name="Pei D."/>
        </authorList>
    </citation>
    <scope>NUCLEOTIDE SEQUENCE [LARGE SCALE GENOMIC DNA]</scope>
    <source>
        <strain evidence="8">Sxm20200214</strain>
        <tissue evidence="8">Leaf</tissue>
    </source>
</reference>
<dbReference type="InterPro" id="IPR044965">
    <property type="entry name" value="Glyco_hydro_17_plant"/>
</dbReference>
<accession>A0A8X8B8R9</accession>
<dbReference type="EMBL" id="JAAMPC010000002">
    <property type="protein sequence ID" value="KAG2325598.1"/>
    <property type="molecule type" value="Genomic_DNA"/>
</dbReference>
<evidence type="ECO:0000256" key="3">
    <source>
        <dbReference type="ARBA" id="ARBA00012780"/>
    </source>
</evidence>
<dbReference type="OrthoDB" id="941679at2759"/>
<dbReference type="GO" id="GO:0042973">
    <property type="term" value="F:glucan endo-1,3-beta-D-glucosidase activity"/>
    <property type="evidence" value="ECO:0007669"/>
    <property type="project" value="UniProtKB-EC"/>
</dbReference>
<keyword evidence="5 7" id="KW-0326">Glycosidase</keyword>
<proteinExistence type="inferred from homology"/>
<evidence type="ECO:0000256" key="2">
    <source>
        <dbReference type="ARBA" id="ARBA00008773"/>
    </source>
</evidence>
<dbReference type="AlphaFoldDB" id="A0A8X8B8R9"/>
<dbReference type="InterPro" id="IPR017853">
    <property type="entry name" value="GH"/>
</dbReference>
<dbReference type="EC" id="3.2.1.39" evidence="3"/>
<dbReference type="PROSITE" id="PS00587">
    <property type="entry name" value="GLYCOSYL_HYDROL_F17"/>
    <property type="match status" value="1"/>
</dbReference>
<evidence type="ECO:0000313" key="9">
    <source>
        <dbReference type="Proteomes" id="UP000886595"/>
    </source>
</evidence>
<evidence type="ECO:0000313" key="8">
    <source>
        <dbReference type="EMBL" id="KAG2325598.1"/>
    </source>
</evidence>
<comment type="caution">
    <text evidence="8">The sequence shown here is derived from an EMBL/GenBank/DDBJ whole genome shotgun (WGS) entry which is preliminary data.</text>
</comment>
<protein>
    <recommendedName>
        <fullName evidence="3">glucan endo-1,3-beta-D-glucosidase</fullName>
        <ecNumber evidence="3">3.2.1.39</ecNumber>
    </recommendedName>
</protein>
<keyword evidence="9" id="KW-1185">Reference proteome</keyword>